<evidence type="ECO:0000256" key="1">
    <source>
        <dbReference type="SAM" id="MobiDB-lite"/>
    </source>
</evidence>
<gene>
    <name evidence="2" type="ORF">GHT09_013706</name>
    <name evidence="3" type="ORF">MONAX_5E015860</name>
</gene>
<reference evidence="3 4" key="1">
    <citation type="submission" date="2019-04" db="EMBL/GenBank/DDBJ databases">
        <authorList>
            <person name="Alioto T."/>
            <person name="Alioto T."/>
        </authorList>
    </citation>
    <scope>NUCLEOTIDE SEQUENCE [LARGE SCALE GENOMIC DNA]</scope>
</reference>
<protein>
    <submittedName>
        <fullName evidence="3">Uncharacterized protein</fullName>
    </submittedName>
</protein>
<dbReference type="Proteomes" id="UP000335636">
    <property type="component" value="Unassembled WGS sequence"/>
</dbReference>
<name>A0A5E4CTS4_MARMO</name>
<dbReference type="Proteomes" id="UP000662637">
    <property type="component" value="Unassembled WGS sequence"/>
</dbReference>
<evidence type="ECO:0000313" key="2">
    <source>
        <dbReference type="EMBL" id="KAF7475409.1"/>
    </source>
</evidence>
<proteinExistence type="predicted"/>
<organism evidence="3 4">
    <name type="scientific">Marmota monax</name>
    <name type="common">Woodchuck</name>
    <dbReference type="NCBI Taxonomy" id="9995"/>
    <lineage>
        <taxon>Eukaryota</taxon>
        <taxon>Metazoa</taxon>
        <taxon>Chordata</taxon>
        <taxon>Craniata</taxon>
        <taxon>Vertebrata</taxon>
        <taxon>Euteleostomi</taxon>
        <taxon>Mammalia</taxon>
        <taxon>Eutheria</taxon>
        <taxon>Euarchontoglires</taxon>
        <taxon>Glires</taxon>
        <taxon>Rodentia</taxon>
        <taxon>Sciuromorpha</taxon>
        <taxon>Sciuridae</taxon>
        <taxon>Xerinae</taxon>
        <taxon>Marmotini</taxon>
        <taxon>Marmota</taxon>
    </lineage>
</organism>
<evidence type="ECO:0000313" key="3">
    <source>
        <dbReference type="EMBL" id="VTJ85288.1"/>
    </source>
</evidence>
<reference evidence="2" key="2">
    <citation type="submission" date="2020-08" db="EMBL/GenBank/DDBJ databases">
        <authorList>
            <person name="Shumante A."/>
            <person name="Zimin A.V."/>
            <person name="Puiu D."/>
            <person name="Salzberg S.L."/>
        </authorList>
    </citation>
    <scope>NUCLEOTIDE SEQUENCE</scope>
    <source>
        <strain evidence="2">WC2-LM</strain>
        <tissue evidence="2">Liver</tissue>
    </source>
</reference>
<dbReference type="EMBL" id="WJEC01003117">
    <property type="protein sequence ID" value="KAF7475409.1"/>
    <property type="molecule type" value="Genomic_DNA"/>
</dbReference>
<keyword evidence="4" id="KW-1185">Reference proteome</keyword>
<dbReference type="EMBL" id="CABDUW010002066">
    <property type="protein sequence ID" value="VTJ85288.1"/>
    <property type="molecule type" value="Genomic_DNA"/>
</dbReference>
<dbReference type="AlphaFoldDB" id="A0A5E4CTS4"/>
<sequence>MLWRQVGPSQDLLGTDKAGRSSTLWLLLPQDGATEAVLGLHDLGSPRLTFHTKVAASTLPVCRLQLENALVLLECWGGRPDTARLPVAPLTCSSSPLLGREVRPSSVVQPLALPESSRR</sequence>
<evidence type="ECO:0000313" key="4">
    <source>
        <dbReference type="Proteomes" id="UP000335636"/>
    </source>
</evidence>
<accession>A0A5E4CTS4</accession>
<feature type="region of interest" description="Disordered" evidence="1">
    <location>
        <begin position="96"/>
        <end position="119"/>
    </location>
</feature>